<gene>
    <name evidence="3" type="primary">dsbG</name>
    <name evidence="3" type="ORF">HF690_02965</name>
</gene>
<dbReference type="Gene3D" id="3.40.30.10">
    <property type="entry name" value="Glutaredoxin"/>
    <property type="match status" value="1"/>
</dbReference>
<evidence type="ECO:0000259" key="2">
    <source>
        <dbReference type="Pfam" id="PF13098"/>
    </source>
</evidence>
<dbReference type="Gene3D" id="3.10.450.70">
    <property type="entry name" value="Disulphide bond isomerase, DsbC/G, N-terminal"/>
    <property type="match status" value="1"/>
</dbReference>
<dbReference type="RefSeq" id="WP_113065255.1">
    <property type="nucleotide sequence ID" value="NZ_JAAZQD010000001.1"/>
</dbReference>
<dbReference type="InterPro" id="IPR033954">
    <property type="entry name" value="DiS-bond_Isoase_DsbC/G"/>
</dbReference>
<dbReference type="Proteomes" id="UP000541636">
    <property type="component" value="Unassembled WGS sequence"/>
</dbReference>
<dbReference type="Pfam" id="PF13098">
    <property type="entry name" value="Thioredoxin_2"/>
    <property type="match status" value="1"/>
</dbReference>
<keyword evidence="1" id="KW-0732">Signal</keyword>
<comment type="caution">
    <text evidence="3">The sequence shown here is derived from an EMBL/GenBank/DDBJ whole genome shotgun (WGS) entry which is preliminary data.</text>
</comment>
<feature type="chain" id="PRO_5033110208" description="Thiol:disulfide interchange protein" evidence="1">
    <location>
        <begin position="25"/>
        <end position="258"/>
    </location>
</feature>
<dbReference type="InterPro" id="IPR036249">
    <property type="entry name" value="Thioredoxin-like_sf"/>
</dbReference>
<keyword evidence="1" id="KW-0574">Periplasm</keyword>
<proteinExistence type="inferred from homology"/>
<comment type="function">
    <text evidence="1">Required for disulfide bond formation in some periplasmic proteins. Acts by transferring its disulfide bond to other proteins and is reduced in the process.</text>
</comment>
<dbReference type="InterPro" id="IPR009094">
    <property type="entry name" value="DiS-bond_isomerase_DsbC/G_N_sf"/>
</dbReference>
<protein>
    <recommendedName>
        <fullName evidence="1">Thiol:disulfide interchange protein</fullName>
    </recommendedName>
</protein>
<dbReference type="GO" id="GO:0042597">
    <property type="term" value="C:periplasmic space"/>
    <property type="evidence" value="ECO:0007669"/>
    <property type="project" value="UniProtKB-SubCell"/>
</dbReference>
<dbReference type="AlphaFoldDB" id="A0A846ZJC6"/>
<dbReference type="EMBL" id="JAAZQD010000001">
    <property type="protein sequence ID" value="NKZ37912.1"/>
    <property type="molecule type" value="Genomic_DNA"/>
</dbReference>
<sequence>MKLTSVLSLGLLCLALLAPGHARADSGKTAYPAPVRALKANGIDIRGTMPAPDGFKGFIGEYRGQPMPVYLLPDGKHTVVGNLFDADGKDLTRDAFADRASAGIDKNAWSKLAKADWISEGAKHAKRTVYVFTDTECPYCHRLWNAIRPQVKNGEVQVRYLLVAVIKPQSLPRAASVLDAADPIKAFARNERDFRDSPIKLAATIPPATRAKIAANVELMNTFGIDGTPGIVYKDEQGRIHSLSGMPPESGIKAIFGP</sequence>
<dbReference type="SUPFAM" id="SSF52833">
    <property type="entry name" value="Thioredoxin-like"/>
    <property type="match status" value="1"/>
</dbReference>
<evidence type="ECO:0000256" key="1">
    <source>
        <dbReference type="RuleBase" id="RU364038"/>
    </source>
</evidence>
<dbReference type="SUPFAM" id="SSF54423">
    <property type="entry name" value="DsbC/DsbG N-terminal domain-like"/>
    <property type="match status" value="1"/>
</dbReference>
<dbReference type="InterPro" id="IPR051470">
    <property type="entry name" value="Thiol:disulfide_interchange"/>
</dbReference>
<comment type="similarity">
    <text evidence="1">Belongs to the thioredoxin family. DsbC subfamily.</text>
</comment>
<organism evidence="3 4">
    <name type="scientific">Oleiagrimonas citrea</name>
    <dbReference type="NCBI Taxonomy" id="1665687"/>
    <lineage>
        <taxon>Bacteria</taxon>
        <taxon>Pseudomonadati</taxon>
        <taxon>Pseudomonadota</taxon>
        <taxon>Gammaproteobacteria</taxon>
        <taxon>Lysobacterales</taxon>
        <taxon>Rhodanobacteraceae</taxon>
        <taxon>Oleiagrimonas</taxon>
    </lineage>
</organism>
<feature type="domain" description="Thioredoxin-like fold" evidence="2">
    <location>
        <begin position="123"/>
        <end position="250"/>
    </location>
</feature>
<name>A0A846ZJC6_9GAMM</name>
<accession>A0A846ZJC6</accession>
<keyword evidence="4" id="KW-1185">Reference proteome</keyword>
<evidence type="ECO:0000313" key="4">
    <source>
        <dbReference type="Proteomes" id="UP000541636"/>
    </source>
</evidence>
<dbReference type="InterPro" id="IPR012336">
    <property type="entry name" value="Thioredoxin-like_fold"/>
</dbReference>
<dbReference type="CDD" id="cd03020">
    <property type="entry name" value="DsbA_DsbC_DsbG"/>
    <property type="match status" value="1"/>
</dbReference>
<dbReference type="NCBIfam" id="NF008657">
    <property type="entry name" value="PRK11657.1"/>
    <property type="match status" value="1"/>
</dbReference>
<feature type="signal peptide" evidence="1">
    <location>
        <begin position="1"/>
        <end position="24"/>
    </location>
</feature>
<keyword evidence="1" id="KW-0676">Redox-active center</keyword>
<dbReference type="PANTHER" id="PTHR35272:SF4">
    <property type="entry name" value="THIOL:DISULFIDE INTERCHANGE PROTEIN DSBG"/>
    <property type="match status" value="1"/>
</dbReference>
<reference evidence="3 4" key="1">
    <citation type="journal article" date="2017" name="Int. J. Syst. Evol. Microbiol.">
        <title>Oleiagrimonas citrea sp. nov., a marine bacterium isolated from tidal flat sediment and emended description of the genus Oleiagrimonas Fang et al. 2015 and Oleiagrimonas soli.</title>
        <authorList>
            <person name="Yang S.H."/>
            <person name="Seo H.S."/>
            <person name="Seong C.N."/>
            <person name="Kwon K.K."/>
        </authorList>
    </citation>
    <scope>NUCLEOTIDE SEQUENCE [LARGE SCALE GENOMIC DNA]</scope>
    <source>
        <strain evidence="3 4">MEBiC09124</strain>
    </source>
</reference>
<comment type="subcellular location">
    <subcellularLocation>
        <location evidence="1">Periplasm</location>
    </subcellularLocation>
</comment>
<evidence type="ECO:0000313" key="3">
    <source>
        <dbReference type="EMBL" id="NKZ37912.1"/>
    </source>
</evidence>
<dbReference type="PANTHER" id="PTHR35272">
    <property type="entry name" value="THIOL:DISULFIDE INTERCHANGE PROTEIN DSBC-RELATED"/>
    <property type="match status" value="1"/>
</dbReference>